<evidence type="ECO:0000256" key="3">
    <source>
        <dbReference type="PROSITE-ProRule" id="PRU00059"/>
    </source>
</evidence>
<organism evidence="5 6">
    <name type="scientific">Patiria miniata</name>
    <name type="common">Bat star</name>
    <name type="synonym">Asterina miniata</name>
    <dbReference type="NCBI Taxonomy" id="46514"/>
    <lineage>
        <taxon>Eukaryota</taxon>
        <taxon>Metazoa</taxon>
        <taxon>Echinodermata</taxon>
        <taxon>Eleutherozoa</taxon>
        <taxon>Asterozoa</taxon>
        <taxon>Asteroidea</taxon>
        <taxon>Valvatacea</taxon>
        <taxon>Valvatida</taxon>
        <taxon>Asterinidae</taxon>
        <taxon>Patiria</taxon>
    </lineage>
</organism>
<dbReference type="EnsemblMetazoa" id="XM_038217120.1">
    <property type="protein sequence ID" value="XP_038073048.1"/>
    <property type="gene ID" value="LOC119741368"/>
</dbReference>
<evidence type="ECO:0000256" key="2">
    <source>
        <dbReference type="ARBA" id="ARBA00023157"/>
    </source>
</evidence>
<dbReference type="SMART" id="SM00042">
    <property type="entry name" value="CUB"/>
    <property type="match status" value="1"/>
</dbReference>
<comment type="caution">
    <text evidence="3">Lacks conserved residue(s) required for the propagation of feature annotation.</text>
</comment>
<dbReference type="RefSeq" id="XP_038073048.1">
    <property type="nucleotide sequence ID" value="XM_038217120.1"/>
</dbReference>
<keyword evidence="2" id="KW-1015">Disulfide bond</keyword>
<dbReference type="PROSITE" id="PS01180">
    <property type="entry name" value="CUB"/>
    <property type="match status" value="1"/>
</dbReference>
<evidence type="ECO:0000313" key="6">
    <source>
        <dbReference type="Proteomes" id="UP000887568"/>
    </source>
</evidence>
<dbReference type="Proteomes" id="UP000887568">
    <property type="component" value="Unplaced"/>
</dbReference>
<dbReference type="AlphaFoldDB" id="A0A914BA28"/>
<feature type="domain" description="CUB" evidence="4">
    <location>
        <begin position="1"/>
        <end position="116"/>
    </location>
</feature>
<dbReference type="OMA" id="KEMWLAF"/>
<evidence type="ECO:0000313" key="5">
    <source>
        <dbReference type="EnsemblMetazoa" id="XP_038073048.1"/>
    </source>
</evidence>
<dbReference type="OrthoDB" id="6345439at2759"/>
<dbReference type="Gene3D" id="2.60.120.290">
    <property type="entry name" value="Spermadhesin, CUB domain"/>
    <property type="match status" value="1"/>
</dbReference>
<dbReference type="PANTHER" id="PTHR24251">
    <property type="entry name" value="OVOCHYMASE-RELATED"/>
    <property type="match status" value="1"/>
</dbReference>
<evidence type="ECO:0000256" key="1">
    <source>
        <dbReference type="ARBA" id="ARBA00022737"/>
    </source>
</evidence>
<dbReference type="CDD" id="cd00041">
    <property type="entry name" value="CUB"/>
    <property type="match status" value="1"/>
</dbReference>
<dbReference type="FunFam" id="2.60.120.290:FF:000056">
    <property type="entry name" value="C-type LECtin"/>
    <property type="match status" value="1"/>
</dbReference>
<dbReference type="Pfam" id="PF00431">
    <property type="entry name" value="CUB"/>
    <property type="match status" value="1"/>
</dbReference>
<dbReference type="InterPro" id="IPR000859">
    <property type="entry name" value="CUB_dom"/>
</dbReference>
<keyword evidence="6" id="KW-1185">Reference proteome</keyword>
<protein>
    <recommendedName>
        <fullName evidence="4">CUB domain-containing protein</fullName>
    </recommendedName>
</protein>
<dbReference type="SUPFAM" id="SSF49854">
    <property type="entry name" value="Spermadhesin, CUB domain"/>
    <property type="match status" value="1"/>
</dbReference>
<dbReference type="GeneID" id="119741368"/>
<dbReference type="InterPro" id="IPR035914">
    <property type="entry name" value="Sperma_CUB_dom_sf"/>
</dbReference>
<reference evidence="5" key="1">
    <citation type="submission" date="2022-11" db="UniProtKB">
        <authorList>
            <consortium name="EnsemblMetazoa"/>
        </authorList>
    </citation>
    <scope>IDENTIFICATION</scope>
</reference>
<sequence length="129" mass="14000">MSSTELIDLAANQSITITSPSYPGNYQNNLDIEWFIQTAEDFRILLSFHAFNTESGNDYLVVGNGRDSTDSSTWVILGSGSSLPPDTLSTGNAMWLRFTSDGVITKSGFSLSARSVESLGKSTLNEVKH</sequence>
<accession>A0A914BA28</accession>
<name>A0A914BA28_PATMI</name>
<keyword evidence="1" id="KW-0677">Repeat</keyword>
<proteinExistence type="predicted"/>
<evidence type="ECO:0000259" key="4">
    <source>
        <dbReference type="PROSITE" id="PS01180"/>
    </source>
</evidence>